<dbReference type="InterPro" id="IPR000014">
    <property type="entry name" value="PAS"/>
</dbReference>
<dbReference type="SMART" id="SM00086">
    <property type="entry name" value="PAC"/>
    <property type="match status" value="1"/>
</dbReference>
<feature type="domain" description="PAS" evidence="7">
    <location>
        <begin position="125"/>
        <end position="188"/>
    </location>
</feature>
<dbReference type="Gene3D" id="4.10.280.10">
    <property type="entry name" value="Helix-loop-helix DNA-binding domain"/>
    <property type="match status" value="1"/>
</dbReference>
<evidence type="ECO:0000313" key="9">
    <source>
        <dbReference type="EMBL" id="AAM08127.1"/>
    </source>
</evidence>
<evidence type="ECO:0000256" key="6">
    <source>
        <dbReference type="ARBA" id="ARBA00023242"/>
    </source>
</evidence>
<evidence type="ECO:0000256" key="2">
    <source>
        <dbReference type="ARBA" id="ARBA00022737"/>
    </source>
</evidence>
<evidence type="ECO:0000259" key="8">
    <source>
        <dbReference type="PROSITE" id="PS50888"/>
    </source>
</evidence>
<dbReference type="SMART" id="SM00091">
    <property type="entry name" value="PAS"/>
    <property type="match status" value="2"/>
</dbReference>
<dbReference type="InterPro" id="IPR013767">
    <property type="entry name" value="PAS_fold"/>
</dbReference>
<dbReference type="Gene3D" id="3.30.450.20">
    <property type="entry name" value="PAS domain"/>
    <property type="match status" value="2"/>
</dbReference>
<comment type="subcellular location">
    <subcellularLocation>
        <location evidence="1">Nucleus</location>
    </subcellularLocation>
</comment>
<dbReference type="CDD" id="cd00130">
    <property type="entry name" value="PAS"/>
    <property type="match status" value="2"/>
</dbReference>
<dbReference type="PhylomeDB" id="Q8QGQ3"/>
<evidence type="ECO:0000256" key="1">
    <source>
        <dbReference type="ARBA" id="ARBA00004123"/>
    </source>
</evidence>
<dbReference type="FunFam" id="3.30.450.20:FF:000035">
    <property type="entry name" value="Aryl hydrocarbon receptor"/>
    <property type="match status" value="1"/>
</dbReference>
<keyword evidence="6" id="KW-0539">Nucleus</keyword>
<dbReference type="GO" id="GO:0005634">
    <property type="term" value="C:nucleus"/>
    <property type="evidence" value="ECO:0007669"/>
    <property type="project" value="UniProtKB-SubCell"/>
</dbReference>
<dbReference type="GO" id="GO:0005737">
    <property type="term" value="C:cytoplasm"/>
    <property type="evidence" value="ECO:0007669"/>
    <property type="project" value="InterPro"/>
</dbReference>
<dbReference type="PRINTS" id="PR00785">
    <property type="entry name" value="NCTRNSLOCATR"/>
</dbReference>
<name>Q8QGQ3_DANRE</name>
<dbReference type="PANTHER" id="PTHR10649:SF9">
    <property type="entry name" value="ARYL HYDROCARBON RECEPTOR"/>
    <property type="match status" value="1"/>
</dbReference>
<dbReference type="SUPFAM" id="SSF55785">
    <property type="entry name" value="PYP-like sensor domain (PAS domain)"/>
    <property type="match status" value="2"/>
</dbReference>
<reference evidence="9" key="1">
    <citation type="journal article" date="2002" name="Mol. Pharmacol.">
        <title>The zebrafish (Danio rerio) aryl hydrocarbon receptor type 1 is a novel vertebrate receptor.</title>
        <authorList>
            <person name="Andreasen E.A."/>
            <person name="Hahn M.E."/>
            <person name="Heideman W."/>
            <person name="Peterson R.E."/>
            <person name="Tanguay R.L."/>
        </authorList>
    </citation>
    <scope>NUCLEOTIDE SEQUENCE</scope>
</reference>
<evidence type="ECO:0000256" key="4">
    <source>
        <dbReference type="ARBA" id="ARBA00023125"/>
    </source>
</evidence>
<organism evidence="9">
    <name type="scientific">Danio rerio</name>
    <name type="common">Zebrafish</name>
    <name type="synonym">Brachydanio rerio</name>
    <dbReference type="NCBI Taxonomy" id="7955"/>
    <lineage>
        <taxon>Eukaryota</taxon>
        <taxon>Metazoa</taxon>
        <taxon>Chordata</taxon>
        <taxon>Craniata</taxon>
        <taxon>Vertebrata</taxon>
        <taxon>Euteleostomi</taxon>
        <taxon>Actinopterygii</taxon>
        <taxon>Neopterygii</taxon>
        <taxon>Teleostei</taxon>
        <taxon>Ostariophysi</taxon>
        <taxon>Cypriniformes</taxon>
        <taxon>Danionidae</taxon>
        <taxon>Danioninae</taxon>
        <taxon>Danio</taxon>
    </lineage>
</organism>
<dbReference type="GO" id="GO:0003700">
    <property type="term" value="F:DNA-binding transcription factor activity"/>
    <property type="evidence" value="ECO:0007669"/>
    <property type="project" value="InterPro"/>
</dbReference>
<dbReference type="FunFam" id="3.30.450.20:FF:000019">
    <property type="entry name" value="Aryl hydrocarbon receptor 1"/>
    <property type="match status" value="1"/>
</dbReference>
<dbReference type="GO" id="GO:0046983">
    <property type="term" value="F:protein dimerization activity"/>
    <property type="evidence" value="ECO:0007669"/>
    <property type="project" value="InterPro"/>
</dbReference>
<dbReference type="PANTHER" id="PTHR10649">
    <property type="entry name" value="ARYL HYDROCARBON RECEPTOR"/>
    <property type="match status" value="1"/>
</dbReference>
<dbReference type="SMART" id="SM00353">
    <property type="entry name" value="HLH"/>
    <property type="match status" value="1"/>
</dbReference>
<dbReference type="GO" id="GO:0003677">
    <property type="term" value="F:DNA binding"/>
    <property type="evidence" value="ECO:0007669"/>
    <property type="project" value="UniProtKB-KW"/>
</dbReference>
<proteinExistence type="evidence at transcript level"/>
<dbReference type="InterPro" id="IPR036638">
    <property type="entry name" value="HLH_DNA-bd_sf"/>
</dbReference>
<gene>
    <name evidence="10" type="primary">ahr1a</name>
    <name evidence="9" type="synonym">ahr1</name>
</gene>
<dbReference type="OrthoDB" id="6099906at2759"/>
<dbReference type="SUPFAM" id="SSF47459">
    <property type="entry name" value="HLH, helix-loop-helix DNA-binding domain"/>
    <property type="match status" value="1"/>
</dbReference>
<dbReference type="InterPro" id="IPR039091">
    <property type="entry name" value="AHR/AHRR"/>
</dbReference>
<dbReference type="InterPro" id="IPR035965">
    <property type="entry name" value="PAS-like_dom_sf"/>
</dbReference>
<dbReference type="AlphaFoldDB" id="Q8QGQ3"/>
<feature type="domain" description="BHLH" evidence="8">
    <location>
        <begin position="41"/>
        <end position="94"/>
    </location>
</feature>
<dbReference type="GO" id="GO:0005667">
    <property type="term" value="C:transcription regulator complex"/>
    <property type="evidence" value="ECO:0007669"/>
    <property type="project" value="InterPro"/>
</dbReference>
<dbReference type="InterPro" id="IPR001610">
    <property type="entry name" value="PAC"/>
</dbReference>
<keyword evidence="2" id="KW-0677">Repeat</keyword>
<protein>
    <submittedName>
        <fullName evidence="9">Aryl hydrocarbon receptor type 1</fullName>
    </submittedName>
</protein>
<dbReference type="GO" id="GO:0006805">
    <property type="term" value="P:xenobiotic metabolic process"/>
    <property type="evidence" value="ECO:0007669"/>
    <property type="project" value="InterPro"/>
</dbReference>
<keyword evidence="4" id="KW-0238">DNA-binding</keyword>
<dbReference type="AGR" id="ZFIN:ZDB-GENE-020531-2"/>
<evidence type="ECO:0000256" key="5">
    <source>
        <dbReference type="ARBA" id="ARBA00023163"/>
    </source>
</evidence>
<evidence type="ECO:0000256" key="3">
    <source>
        <dbReference type="ARBA" id="ARBA00023015"/>
    </source>
</evidence>
<dbReference type="GO" id="GO:0048513">
    <property type="term" value="P:animal organ development"/>
    <property type="evidence" value="ECO:0007669"/>
    <property type="project" value="UniProtKB-ARBA"/>
</dbReference>
<evidence type="ECO:0000259" key="7">
    <source>
        <dbReference type="PROSITE" id="PS50112"/>
    </source>
</evidence>
<dbReference type="PROSITE" id="PS50112">
    <property type="entry name" value="PAS"/>
    <property type="match status" value="1"/>
</dbReference>
<dbReference type="ZFIN" id="ZDB-GENE-020531-2">
    <property type="gene designation" value="ahr1a"/>
</dbReference>
<dbReference type="InterPro" id="IPR011598">
    <property type="entry name" value="bHLH_dom"/>
</dbReference>
<dbReference type="Pfam" id="PF00989">
    <property type="entry name" value="PAS"/>
    <property type="match status" value="1"/>
</dbReference>
<dbReference type="InterPro" id="IPR001067">
    <property type="entry name" value="Nuc_translocat"/>
</dbReference>
<dbReference type="PROSITE" id="PS50888">
    <property type="entry name" value="BHLH"/>
    <property type="match status" value="1"/>
</dbReference>
<sequence length="805" mass="90404">MLALKKTLTNHESVSLEIMSSSNIYASRKRRKPVQKSVKQPLTCVKSNPSKRHRDRMNEVLASLAREIPFPQEIVSTLDKLTILRLSVSYLRAKSHFKITLNSKSSSQQANNTKQAQELPEGEFLLQAINGFLLVVTSSGTVFYVSSNIEDYLGFHQSDVIHQSVYELIHTEDRHEFQRQLHWALYPGFTPDSRQLVQASPDASRTCYSPEQLSLENSTCLERNFICRLRCLLDSTSGFLAVNFQGRLKFLYGQNESTADGKRIPPQLALFALACPLQPPSILEIRTKNLMFKTKYKLDFTPIACDTNWNFVLGYTEAELCNSGSGYQFIHAADMMYCAEGHMRMMRTGETGLTVFRLLTKQNRWVWVQSNGKLVYKNGQPDCIITSHRVITAEEGEENLRNRAMMLPFSFTTGDAVLCAMNCPTSSDPAPSDGNTQPKTTRTVNPDSLLVSLLKQPKSIYLSPGDERSVLVQSLGNKDLDGIYSINSQESVSVSGSCPFKQESVFSSERDDSCEILNFMGSLGISLEDLKFLQQKDLFINIDLDSHNDMADLSDDILSHVQQSLKLKMDCTVSKNTQGNIKEQELIRNPAQTIIPNDSCDTITLLSQEQQMTFITDKTEPKIQLAQIQPYTPQKGIPYLQIDPHEHQDTRPQSYNGTGITLPKSSHSTISQHLQFSNLPPFHEQVCEALRSPQVCGTMAEVIDSDIQQVSPLFPPELQPSGCFYLKRPILDPKLCTSSSQQLSSSQTTEGEPVKFTTQDLEDLINDMNGVGERNNYSGLDRGMDIRSSLDQQAYIGTVRNKLFI</sequence>
<keyword evidence="9" id="KW-0675">Receptor</keyword>
<accession>Q8QGQ3</accession>
<evidence type="ECO:0000313" key="10">
    <source>
        <dbReference type="ZFIN" id="ZDB-GENE-020531-2"/>
    </source>
</evidence>
<dbReference type="EMBL" id="AF258854">
    <property type="protein sequence ID" value="AAM08127.1"/>
    <property type="molecule type" value="mRNA"/>
</dbReference>
<keyword evidence="3" id="KW-0805">Transcription regulation</keyword>
<keyword evidence="5" id="KW-0804">Transcription</keyword>
<dbReference type="Pfam" id="PF14598">
    <property type="entry name" value="PAS_11"/>
    <property type="match status" value="1"/>
</dbReference>